<evidence type="ECO:0000313" key="3">
    <source>
        <dbReference type="Proteomes" id="UP001558613"/>
    </source>
</evidence>
<proteinExistence type="predicted"/>
<organism evidence="2 3">
    <name type="scientific">Cirrhinus molitorella</name>
    <name type="common">mud carp</name>
    <dbReference type="NCBI Taxonomy" id="172907"/>
    <lineage>
        <taxon>Eukaryota</taxon>
        <taxon>Metazoa</taxon>
        <taxon>Chordata</taxon>
        <taxon>Craniata</taxon>
        <taxon>Vertebrata</taxon>
        <taxon>Euteleostomi</taxon>
        <taxon>Actinopterygii</taxon>
        <taxon>Neopterygii</taxon>
        <taxon>Teleostei</taxon>
        <taxon>Ostariophysi</taxon>
        <taxon>Cypriniformes</taxon>
        <taxon>Cyprinidae</taxon>
        <taxon>Labeoninae</taxon>
        <taxon>Labeonini</taxon>
        <taxon>Cirrhinus</taxon>
    </lineage>
</organism>
<dbReference type="PANTHER" id="PTHR33568:SF3">
    <property type="entry name" value="DNA-DIRECTED DNA POLYMERASE"/>
    <property type="match status" value="1"/>
</dbReference>
<feature type="region of interest" description="Disordered" evidence="1">
    <location>
        <begin position="50"/>
        <end position="72"/>
    </location>
</feature>
<evidence type="ECO:0000313" key="2">
    <source>
        <dbReference type="EMBL" id="KAL1276986.1"/>
    </source>
</evidence>
<feature type="compositionally biased region" description="Acidic residues" evidence="1">
    <location>
        <begin position="50"/>
        <end position="61"/>
    </location>
</feature>
<sequence>MDHWTNTQVQTWHAGTFSDRDDESVAVRSLTPFSPPYEEKRASMIDANEEQAQIDDEDEGADRDVPRGASDRHKVGGDATLIMLNYLQNKSKKFYRAMMADDAVEIEASVVMNRRGGGGQRRNKLCLAICLAHFLDPQLPENELESCAAVIRQPSAAGFTSQDPTGGTKLQDAATNRINAHRPDALIAAKIYRTKQASGYPPGIVTYEDKEKYIREYYEKEGIRLDPKKINNPAQRDGNWMPPLGDHLGELTDEIGDNDYIIEYGSSAPKSYGFLTAIGKVCMKAKGITLNAKNSQAIRLDTLIGLVTNYVKSRDDTRHILAHSENIVRNKKHLTLHNTSVDKKLRMVYNKC</sequence>
<evidence type="ECO:0000256" key="1">
    <source>
        <dbReference type="SAM" id="MobiDB-lite"/>
    </source>
</evidence>
<dbReference type="PANTHER" id="PTHR33568">
    <property type="entry name" value="DNA POLYMERASE"/>
    <property type="match status" value="1"/>
</dbReference>
<reference evidence="2 3" key="1">
    <citation type="submission" date="2023-09" db="EMBL/GenBank/DDBJ databases">
        <authorList>
            <person name="Wang M."/>
        </authorList>
    </citation>
    <scope>NUCLEOTIDE SEQUENCE [LARGE SCALE GENOMIC DNA]</scope>
    <source>
        <strain evidence="2">GT-2023</strain>
        <tissue evidence="2">Liver</tissue>
    </source>
</reference>
<dbReference type="EMBL" id="JAYMGO010000003">
    <property type="protein sequence ID" value="KAL1276986.1"/>
    <property type="molecule type" value="Genomic_DNA"/>
</dbReference>
<name>A0ABR3NJ23_9TELE</name>
<dbReference type="Proteomes" id="UP001558613">
    <property type="component" value="Unassembled WGS sequence"/>
</dbReference>
<gene>
    <name evidence="2" type="ORF">QQF64_023659</name>
</gene>
<protein>
    <submittedName>
        <fullName evidence="2">Uncharacterized protein</fullName>
    </submittedName>
</protein>
<comment type="caution">
    <text evidence="2">The sequence shown here is derived from an EMBL/GenBank/DDBJ whole genome shotgun (WGS) entry which is preliminary data.</text>
</comment>
<feature type="compositionally biased region" description="Basic and acidic residues" evidence="1">
    <location>
        <begin position="62"/>
        <end position="72"/>
    </location>
</feature>
<keyword evidence="3" id="KW-1185">Reference proteome</keyword>
<accession>A0ABR3NJ23</accession>